<dbReference type="AlphaFoldDB" id="A0A8J7PFG4"/>
<dbReference type="Gene3D" id="2.20.25.110">
    <property type="entry name" value="S-adenosyl-L-methionine-dependent methyltransferases"/>
    <property type="match status" value="1"/>
</dbReference>
<dbReference type="Gene3D" id="3.40.50.150">
    <property type="entry name" value="Vaccinia Virus protein VP39"/>
    <property type="match status" value="1"/>
</dbReference>
<organism evidence="2 3">
    <name type="scientific">Candidatus Obscuribacter phosphatis</name>
    <dbReference type="NCBI Taxonomy" id="1906157"/>
    <lineage>
        <taxon>Bacteria</taxon>
        <taxon>Bacillati</taxon>
        <taxon>Candidatus Melainabacteria</taxon>
        <taxon>Candidatus Obscuribacterales</taxon>
        <taxon>Candidatus Obscuribacteraceae</taxon>
        <taxon>Candidatus Obscuribacter</taxon>
    </lineage>
</organism>
<name>A0A8J7PFG4_9BACT</name>
<dbReference type="InterPro" id="IPR041698">
    <property type="entry name" value="Methyltransf_25"/>
</dbReference>
<keyword evidence="2" id="KW-0808">Transferase</keyword>
<dbReference type="GO" id="GO:0008168">
    <property type="term" value="F:methyltransferase activity"/>
    <property type="evidence" value="ECO:0007669"/>
    <property type="project" value="UniProtKB-KW"/>
</dbReference>
<protein>
    <submittedName>
        <fullName evidence="2">Class I SAM-dependent methyltransferase</fullName>
    </submittedName>
</protein>
<dbReference type="SUPFAM" id="SSF53335">
    <property type="entry name" value="S-adenosyl-L-methionine-dependent methyltransferases"/>
    <property type="match status" value="1"/>
</dbReference>
<dbReference type="Proteomes" id="UP000664277">
    <property type="component" value="Unassembled WGS sequence"/>
</dbReference>
<comment type="caution">
    <text evidence="2">The sequence shown here is derived from an EMBL/GenBank/DDBJ whole genome shotgun (WGS) entry which is preliminary data.</text>
</comment>
<evidence type="ECO:0000313" key="2">
    <source>
        <dbReference type="EMBL" id="MBN8662546.1"/>
    </source>
</evidence>
<evidence type="ECO:0000313" key="3">
    <source>
        <dbReference type="Proteomes" id="UP000664277"/>
    </source>
</evidence>
<sequence length="252" mass="28388">MDKSFFKGQILDIWRSAKSPEETAEEVDFLQEQFADSPNEHLLDFPCGAGRLSIGLAMHDYKVTGLDSCPEFIAEAKRSAKELRLSVQFIEQDLRQDFSSTSFQKFGGAFCMGNSFGYFNISETKQLFSQLSYCMTPGAKLIIESEAIAESFLLNVGEREWVEVSLNGKKAYLLVKTNYDPIAGIADAEYIVVEDEQTSKYSARHYIYRLGEVAAMLEEAGFRLETVLSSLDGDHFRVGDNKSILIAFRQEK</sequence>
<dbReference type="Pfam" id="PF13649">
    <property type="entry name" value="Methyltransf_25"/>
    <property type="match status" value="1"/>
</dbReference>
<accession>A0A8J7PFG4</accession>
<gene>
    <name evidence="2" type="ORF">J0M35_19415</name>
</gene>
<dbReference type="EMBL" id="JAFLCK010000042">
    <property type="protein sequence ID" value="MBN8662546.1"/>
    <property type="molecule type" value="Genomic_DNA"/>
</dbReference>
<proteinExistence type="predicted"/>
<keyword evidence="2" id="KW-0489">Methyltransferase</keyword>
<evidence type="ECO:0000259" key="1">
    <source>
        <dbReference type="Pfam" id="PF13649"/>
    </source>
</evidence>
<dbReference type="CDD" id="cd02440">
    <property type="entry name" value="AdoMet_MTases"/>
    <property type="match status" value="1"/>
</dbReference>
<dbReference type="InterPro" id="IPR029063">
    <property type="entry name" value="SAM-dependent_MTases_sf"/>
</dbReference>
<feature type="domain" description="Methyltransferase" evidence="1">
    <location>
        <begin position="43"/>
        <end position="138"/>
    </location>
</feature>
<reference evidence="2" key="1">
    <citation type="submission" date="2021-02" db="EMBL/GenBank/DDBJ databases">
        <title>Genome-Resolved Metagenomics of a Microbial Community Performing Photosynthetic Biological Nutrient Removal.</title>
        <authorList>
            <person name="Mcdaniel E.A."/>
        </authorList>
    </citation>
    <scope>NUCLEOTIDE SEQUENCE</scope>
    <source>
        <strain evidence="2">UWPOB_OBS1</strain>
    </source>
</reference>
<dbReference type="GO" id="GO:0032259">
    <property type="term" value="P:methylation"/>
    <property type="evidence" value="ECO:0007669"/>
    <property type="project" value="UniProtKB-KW"/>
</dbReference>